<evidence type="ECO:0000259" key="8">
    <source>
        <dbReference type="PROSITE" id="PS50240"/>
    </source>
</evidence>
<keyword evidence="4" id="KW-1015">Disulfide bond</keyword>
<dbReference type="InterPro" id="IPR033116">
    <property type="entry name" value="TRYPSIN_SER"/>
</dbReference>
<dbReference type="Ensembl" id="ENSMLET00000005056.1">
    <property type="protein sequence ID" value="ENSMLEP00000001148.1"/>
    <property type="gene ID" value="ENSMLEG00000004567.1"/>
</dbReference>
<reference evidence="9" key="2">
    <citation type="submission" date="2025-09" db="UniProtKB">
        <authorList>
            <consortium name="Ensembl"/>
        </authorList>
    </citation>
    <scope>IDENTIFICATION</scope>
</reference>
<dbReference type="SMART" id="SM00020">
    <property type="entry name" value="Tryp_SPc"/>
    <property type="match status" value="1"/>
</dbReference>
<dbReference type="PROSITE" id="PS00134">
    <property type="entry name" value="TRYPSIN_HIS"/>
    <property type="match status" value="1"/>
</dbReference>
<feature type="domain" description="Peptidase S1" evidence="8">
    <location>
        <begin position="15"/>
        <end position="258"/>
    </location>
</feature>
<dbReference type="Gene3D" id="2.40.10.10">
    <property type="entry name" value="Trypsin-like serine proteases"/>
    <property type="match status" value="2"/>
</dbReference>
<dbReference type="GO" id="GO:0004252">
    <property type="term" value="F:serine-type endopeptidase activity"/>
    <property type="evidence" value="ECO:0007669"/>
    <property type="project" value="InterPro"/>
</dbReference>
<dbReference type="OMA" id="LWIRETQ"/>
<evidence type="ECO:0000256" key="4">
    <source>
        <dbReference type="ARBA" id="ARBA00023157"/>
    </source>
</evidence>
<evidence type="ECO:0000313" key="9">
    <source>
        <dbReference type="Ensembl" id="ENSMLEP00000001148.1"/>
    </source>
</evidence>
<evidence type="ECO:0000313" key="10">
    <source>
        <dbReference type="Proteomes" id="UP000233140"/>
    </source>
</evidence>
<dbReference type="PRINTS" id="PR00722">
    <property type="entry name" value="CHYMOTRYPSIN"/>
</dbReference>
<dbReference type="InterPro" id="IPR001254">
    <property type="entry name" value="Trypsin_dom"/>
</dbReference>
<keyword evidence="7" id="KW-0732">Signal</keyword>
<keyword evidence="2 6" id="KW-0378">Hydrolase</keyword>
<dbReference type="InterPro" id="IPR001314">
    <property type="entry name" value="Peptidase_S1A"/>
</dbReference>
<evidence type="ECO:0000256" key="1">
    <source>
        <dbReference type="ARBA" id="ARBA00022670"/>
    </source>
</evidence>
<dbReference type="GeneTree" id="ENSGT01030000234551"/>
<feature type="signal peptide" evidence="7">
    <location>
        <begin position="1"/>
        <end position="20"/>
    </location>
</feature>
<evidence type="ECO:0000256" key="6">
    <source>
        <dbReference type="RuleBase" id="RU363034"/>
    </source>
</evidence>
<name>A0A2K5XCX1_MANLE</name>
<dbReference type="PANTHER" id="PTHR24271:SF3">
    <property type="entry name" value="KALLIKREIN-13"/>
    <property type="match status" value="1"/>
</dbReference>
<reference evidence="9" key="1">
    <citation type="submission" date="2025-08" db="UniProtKB">
        <authorList>
            <consortium name="Ensembl"/>
        </authorList>
    </citation>
    <scope>IDENTIFICATION</scope>
</reference>
<keyword evidence="3 6" id="KW-0720">Serine protease</keyword>
<evidence type="ECO:0000256" key="3">
    <source>
        <dbReference type="ARBA" id="ARBA00022825"/>
    </source>
</evidence>
<evidence type="ECO:0000256" key="5">
    <source>
        <dbReference type="ARBA" id="ARBA00024195"/>
    </source>
</evidence>
<dbReference type="PANTHER" id="PTHR24271">
    <property type="entry name" value="KALLIKREIN-RELATED"/>
    <property type="match status" value="1"/>
</dbReference>
<accession>A0A2K5XCX1</accession>
<keyword evidence="1 6" id="KW-0645">Protease</keyword>
<feature type="chain" id="PRO_5014399213" description="Peptidase S1 domain-containing protein" evidence="7">
    <location>
        <begin position="21"/>
        <end position="258"/>
    </location>
</feature>
<dbReference type="InterPro" id="IPR018114">
    <property type="entry name" value="TRYPSIN_HIS"/>
</dbReference>
<sequence length="258" mass="27847">MWPLALVIASLTAALSGGISQESSKVLNTNGTSGFLPGGYTSLLVQGGLLCGGVLVHPKRVLTAAHCLNDGLKVYLGKHALGRVEAGEQVREVVHSIPHPAYRRSPTHSNHDHDIMLLELQSLAQLTGYILTLPLSHNNCLTPGTTCQVSGWGTATSPQVNYSKTLQCANIQLGSDEECHQVYPGKITDNMLCASTKEGGKDSREGDSGGPLVCNRTLYGIISWGDFPCGQPDQCVLWIRETVRKYETQQQKWLKGPQ</sequence>
<comment type="similarity">
    <text evidence="5">Belongs to the peptidase S1 family. CLIP subfamily.</text>
</comment>
<dbReference type="InterPro" id="IPR009003">
    <property type="entry name" value="Peptidase_S1_PA"/>
</dbReference>
<dbReference type="Pfam" id="PF00089">
    <property type="entry name" value="Trypsin"/>
    <property type="match status" value="1"/>
</dbReference>
<dbReference type="PROSITE" id="PS50240">
    <property type="entry name" value="TRYPSIN_DOM"/>
    <property type="match status" value="1"/>
</dbReference>
<dbReference type="AlphaFoldDB" id="A0A2K5XCX1"/>
<organism evidence="9 10">
    <name type="scientific">Mandrillus leucophaeus</name>
    <name type="common">Drill</name>
    <name type="synonym">Papio leucophaeus</name>
    <dbReference type="NCBI Taxonomy" id="9568"/>
    <lineage>
        <taxon>Eukaryota</taxon>
        <taxon>Metazoa</taxon>
        <taxon>Chordata</taxon>
        <taxon>Craniata</taxon>
        <taxon>Vertebrata</taxon>
        <taxon>Euteleostomi</taxon>
        <taxon>Mammalia</taxon>
        <taxon>Eutheria</taxon>
        <taxon>Euarchontoglires</taxon>
        <taxon>Primates</taxon>
        <taxon>Haplorrhini</taxon>
        <taxon>Catarrhini</taxon>
        <taxon>Cercopithecidae</taxon>
        <taxon>Cercopithecinae</taxon>
        <taxon>Mandrillus</taxon>
    </lineage>
</organism>
<dbReference type="FunFam" id="2.40.10.10:FF:000238">
    <property type="entry name" value="Kallikrein related peptidase 13"/>
    <property type="match status" value="1"/>
</dbReference>
<evidence type="ECO:0000256" key="7">
    <source>
        <dbReference type="SAM" id="SignalP"/>
    </source>
</evidence>
<dbReference type="InterPro" id="IPR043504">
    <property type="entry name" value="Peptidase_S1_PA_chymotrypsin"/>
</dbReference>
<dbReference type="GO" id="GO:0006508">
    <property type="term" value="P:proteolysis"/>
    <property type="evidence" value="ECO:0007669"/>
    <property type="project" value="UniProtKB-KW"/>
</dbReference>
<dbReference type="GO" id="GO:0030141">
    <property type="term" value="C:secretory granule"/>
    <property type="evidence" value="ECO:0007669"/>
    <property type="project" value="TreeGrafter"/>
</dbReference>
<protein>
    <recommendedName>
        <fullName evidence="8">Peptidase S1 domain-containing protein</fullName>
    </recommendedName>
</protein>
<dbReference type="CDD" id="cd00190">
    <property type="entry name" value="Tryp_SPc"/>
    <property type="match status" value="1"/>
</dbReference>
<dbReference type="SUPFAM" id="SSF50494">
    <property type="entry name" value="Trypsin-like serine proteases"/>
    <property type="match status" value="1"/>
</dbReference>
<keyword evidence="10" id="KW-1185">Reference proteome</keyword>
<dbReference type="PROSITE" id="PS00135">
    <property type="entry name" value="TRYPSIN_SER"/>
    <property type="match status" value="1"/>
</dbReference>
<dbReference type="FunFam" id="2.40.10.10:FF:000002">
    <property type="entry name" value="Transmembrane protease serine"/>
    <property type="match status" value="1"/>
</dbReference>
<dbReference type="STRING" id="9568.ENSMLEP00000001148"/>
<proteinExistence type="inferred from homology"/>
<evidence type="ECO:0000256" key="2">
    <source>
        <dbReference type="ARBA" id="ARBA00022801"/>
    </source>
</evidence>
<dbReference type="Proteomes" id="UP000233140">
    <property type="component" value="Unassembled WGS sequence"/>
</dbReference>